<dbReference type="SMART" id="SM00175">
    <property type="entry name" value="RAB"/>
    <property type="match status" value="1"/>
</dbReference>
<dbReference type="SMART" id="SM00174">
    <property type="entry name" value="RHO"/>
    <property type="match status" value="1"/>
</dbReference>
<dbReference type="InterPro" id="IPR020849">
    <property type="entry name" value="Small_GTPase_Ras-type"/>
</dbReference>
<evidence type="ECO:0000256" key="6">
    <source>
        <dbReference type="ARBA" id="ARBA00023134"/>
    </source>
</evidence>
<comment type="subcellular location">
    <subcellularLocation>
        <location evidence="1">Cell membrane</location>
    </subcellularLocation>
</comment>
<dbReference type="InterPro" id="IPR001806">
    <property type="entry name" value="Small_GTPase"/>
</dbReference>
<evidence type="ECO:0000313" key="8">
    <source>
        <dbReference type="EMBL" id="RKP27517.1"/>
    </source>
</evidence>
<evidence type="ECO:0000256" key="7">
    <source>
        <dbReference type="ARBA" id="ARBA00023136"/>
    </source>
</evidence>
<dbReference type="InterPro" id="IPR027417">
    <property type="entry name" value="P-loop_NTPase"/>
</dbReference>
<evidence type="ECO:0000256" key="1">
    <source>
        <dbReference type="ARBA" id="ARBA00004236"/>
    </source>
</evidence>
<dbReference type="PANTHER" id="PTHR24070">
    <property type="entry name" value="RAS, DI-RAS, AND RHEB FAMILY MEMBERS OF SMALL GTPASE SUPERFAMILY"/>
    <property type="match status" value="1"/>
</dbReference>
<dbReference type="NCBIfam" id="TIGR00231">
    <property type="entry name" value="small_GTP"/>
    <property type="match status" value="1"/>
</dbReference>
<dbReference type="EC" id="3.6.5.2" evidence="2"/>
<dbReference type="InterPro" id="IPR005225">
    <property type="entry name" value="Small_GTP-bd"/>
</dbReference>
<evidence type="ECO:0000256" key="5">
    <source>
        <dbReference type="ARBA" id="ARBA00022801"/>
    </source>
</evidence>
<dbReference type="EMBL" id="KZ989193">
    <property type="protein sequence ID" value="RKP27517.1"/>
    <property type="molecule type" value="Genomic_DNA"/>
</dbReference>
<dbReference type="PROSITE" id="PS51419">
    <property type="entry name" value="RAB"/>
    <property type="match status" value="1"/>
</dbReference>
<dbReference type="AlphaFoldDB" id="A0A4P9Z4K4"/>
<evidence type="ECO:0000256" key="2">
    <source>
        <dbReference type="ARBA" id="ARBA00011984"/>
    </source>
</evidence>
<dbReference type="PROSITE" id="PS51421">
    <property type="entry name" value="RAS"/>
    <property type="match status" value="1"/>
</dbReference>
<dbReference type="PROSITE" id="PS51420">
    <property type="entry name" value="RHO"/>
    <property type="match status" value="1"/>
</dbReference>
<dbReference type="Proteomes" id="UP000278143">
    <property type="component" value="Unassembled WGS sequence"/>
</dbReference>
<keyword evidence="5" id="KW-0378">Hydrolase</keyword>
<gene>
    <name evidence="8" type="ORF">SYNPS1DRAFT_12551</name>
</gene>
<dbReference type="SMART" id="SM00173">
    <property type="entry name" value="RAS"/>
    <property type="match status" value="1"/>
</dbReference>
<dbReference type="GO" id="GO:0007165">
    <property type="term" value="P:signal transduction"/>
    <property type="evidence" value="ECO:0007669"/>
    <property type="project" value="InterPro"/>
</dbReference>
<keyword evidence="3" id="KW-1003">Cell membrane</keyword>
<organism evidence="8 9">
    <name type="scientific">Syncephalis pseudoplumigaleata</name>
    <dbReference type="NCBI Taxonomy" id="1712513"/>
    <lineage>
        <taxon>Eukaryota</taxon>
        <taxon>Fungi</taxon>
        <taxon>Fungi incertae sedis</taxon>
        <taxon>Zoopagomycota</taxon>
        <taxon>Zoopagomycotina</taxon>
        <taxon>Zoopagomycetes</taxon>
        <taxon>Zoopagales</taxon>
        <taxon>Piptocephalidaceae</taxon>
        <taxon>Syncephalis</taxon>
    </lineage>
</organism>
<accession>A0A4P9Z4K4</accession>
<dbReference type="SUPFAM" id="SSF52540">
    <property type="entry name" value="P-loop containing nucleoside triphosphate hydrolases"/>
    <property type="match status" value="1"/>
</dbReference>
<dbReference type="OrthoDB" id="5976022at2759"/>
<proteinExistence type="predicted"/>
<evidence type="ECO:0000313" key="9">
    <source>
        <dbReference type="Proteomes" id="UP000278143"/>
    </source>
</evidence>
<dbReference type="Gene3D" id="3.40.50.300">
    <property type="entry name" value="P-loop containing nucleotide triphosphate hydrolases"/>
    <property type="match status" value="1"/>
</dbReference>
<keyword evidence="9" id="KW-1185">Reference proteome</keyword>
<name>A0A4P9Z4K4_9FUNG</name>
<dbReference type="PRINTS" id="PR00449">
    <property type="entry name" value="RASTRNSFRMNG"/>
</dbReference>
<reference evidence="9" key="1">
    <citation type="journal article" date="2018" name="Nat. Microbiol.">
        <title>Leveraging single-cell genomics to expand the fungal tree of life.</title>
        <authorList>
            <person name="Ahrendt S.R."/>
            <person name="Quandt C.A."/>
            <person name="Ciobanu D."/>
            <person name="Clum A."/>
            <person name="Salamov A."/>
            <person name="Andreopoulos B."/>
            <person name="Cheng J.F."/>
            <person name="Woyke T."/>
            <person name="Pelin A."/>
            <person name="Henrissat B."/>
            <person name="Reynolds N.K."/>
            <person name="Benny G.L."/>
            <person name="Smith M.E."/>
            <person name="James T.Y."/>
            <person name="Grigoriev I.V."/>
        </authorList>
    </citation>
    <scope>NUCLEOTIDE SEQUENCE [LARGE SCALE GENOMIC DNA]</scope>
    <source>
        <strain evidence="9">Benny S71-1</strain>
    </source>
</reference>
<evidence type="ECO:0000256" key="3">
    <source>
        <dbReference type="ARBA" id="ARBA00022475"/>
    </source>
</evidence>
<keyword evidence="6" id="KW-0342">GTP-binding</keyword>
<dbReference type="GO" id="GO:0003925">
    <property type="term" value="F:G protein activity"/>
    <property type="evidence" value="ECO:0007669"/>
    <property type="project" value="UniProtKB-EC"/>
</dbReference>
<sequence length="194" mass="21735">METIQLVVFGSGGVGKSALTIQFVQGLFIDFYDPTIEDCFRRALQVDEQPCLLEIIDTAGTEQFTALYDMYMKRGQGFLLVYSVTSKNSFDELAERREQILHVKGAADERDVPIVLVGNKIDIDYEREVTTDEGRKLANEWRCPFLETSAKIAHNVDEAFYTLVREVRRTAGGLGAGGQHGAHGKARRKKCVIL</sequence>
<dbReference type="FunFam" id="3.40.50.300:FF:000343">
    <property type="entry name" value="Ras family gtpase"/>
    <property type="match status" value="1"/>
</dbReference>
<dbReference type="GO" id="GO:0005525">
    <property type="term" value="F:GTP binding"/>
    <property type="evidence" value="ECO:0007669"/>
    <property type="project" value="UniProtKB-KW"/>
</dbReference>
<evidence type="ECO:0000256" key="4">
    <source>
        <dbReference type="ARBA" id="ARBA00022741"/>
    </source>
</evidence>
<protein>
    <recommendedName>
        <fullName evidence="2">small monomeric GTPase</fullName>
        <ecNumber evidence="2">3.6.5.2</ecNumber>
    </recommendedName>
</protein>
<dbReference type="Pfam" id="PF00071">
    <property type="entry name" value="Ras"/>
    <property type="match status" value="1"/>
</dbReference>
<dbReference type="CDD" id="cd00876">
    <property type="entry name" value="Ras"/>
    <property type="match status" value="1"/>
</dbReference>
<dbReference type="GO" id="GO:0005886">
    <property type="term" value="C:plasma membrane"/>
    <property type="evidence" value="ECO:0007669"/>
    <property type="project" value="UniProtKB-SubCell"/>
</dbReference>
<keyword evidence="7" id="KW-0472">Membrane</keyword>
<keyword evidence="4" id="KW-0547">Nucleotide-binding</keyword>